<proteinExistence type="predicted"/>
<sequence length="102" mass="10058">MIKRLVAFVTIAGVASFLGPGAVVAVARGSGMAQAMSANWDAAAAVCGLVAFGMLVLGWGSWLCFSVSGGFRDNNIAVGATSLVAGAGALTAAGIVLWSVLL</sequence>
<feature type="transmembrane region" description="Helical" evidence="1">
    <location>
        <begin position="43"/>
        <end position="65"/>
    </location>
</feature>
<comment type="caution">
    <text evidence="2">The sequence shown here is derived from an EMBL/GenBank/DDBJ whole genome shotgun (WGS) entry which is preliminary data.</text>
</comment>
<gene>
    <name evidence="2" type="ORF">GCM10010334_04080</name>
</gene>
<evidence type="ECO:0000256" key="1">
    <source>
        <dbReference type="SAM" id="Phobius"/>
    </source>
</evidence>
<reference evidence="2" key="2">
    <citation type="submission" date="2020-09" db="EMBL/GenBank/DDBJ databases">
        <authorList>
            <person name="Sun Q."/>
            <person name="Ohkuma M."/>
        </authorList>
    </citation>
    <scope>NUCLEOTIDE SEQUENCE</scope>
    <source>
        <strain evidence="2">JCM 4637</strain>
    </source>
</reference>
<dbReference type="EMBL" id="BMVC01000001">
    <property type="protein sequence ID" value="GHC78580.1"/>
    <property type="molecule type" value="Genomic_DNA"/>
</dbReference>
<feature type="transmembrane region" description="Helical" evidence="1">
    <location>
        <begin position="77"/>
        <end position="101"/>
    </location>
</feature>
<evidence type="ECO:0000313" key="3">
    <source>
        <dbReference type="Proteomes" id="UP000638353"/>
    </source>
</evidence>
<dbReference type="Proteomes" id="UP000638353">
    <property type="component" value="Unassembled WGS sequence"/>
</dbReference>
<protein>
    <submittedName>
        <fullName evidence="2">Uncharacterized protein</fullName>
    </submittedName>
</protein>
<keyword evidence="1" id="KW-1133">Transmembrane helix</keyword>
<evidence type="ECO:0000313" key="2">
    <source>
        <dbReference type="EMBL" id="GHC78580.1"/>
    </source>
</evidence>
<accession>A0A919C6R3</accession>
<organism evidence="2 3">
    <name type="scientific">Streptomyces finlayi</name>
    <dbReference type="NCBI Taxonomy" id="67296"/>
    <lineage>
        <taxon>Bacteria</taxon>
        <taxon>Bacillati</taxon>
        <taxon>Actinomycetota</taxon>
        <taxon>Actinomycetes</taxon>
        <taxon>Kitasatosporales</taxon>
        <taxon>Streptomycetaceae</taxon>
        <taxon>Streptomyces</taxon>
    </lineage>
</organism>
<keyword evidence="1" id="KW-0472">Membrane</keyword>
<dbReference type="RefSeq" id="WP_189820909.1">
    <property type="nucleotide sequence ID" value="NZ_BMVC01000001.1"/>
</dbReference>
<name>A0A919C6R3_9ACTN</name>
<dbReference type="AlphaFoldDB" id="A0A919C6R3"/>
<keyword evidence="1" id="KW-0812">Transmembrane</keyword>
<reference evidence="2" key="1">
    <citation type="journal article" date="2014" name="Int. J. Syst. Evol. Microbiol.">
        <title>Complete genome sequence of Corynebacterium casei LMG S-19264T (=DSM 44701T), isolated from a smear-ripened cheese.</title>
        <authorList>
            <consortium name="US DOE Joint Genome Institute (JGI-PGF)"/>
            <person name="Walter F."/>
            <person name="Albersmeier A."/>
            <person name="Kalinowski J."/>
            <person name="Ruckert C."/>
        </authorList>
    </citation>
    <scope>NUCLEOTIDE SEQUENCE</scope>
    <source>
        <strain evidence="2">JCM 4637</strain>
    </source>
</reference>